<organism evidence="2 3">
    <name type="scientific">Symbiodinium natans</name>
    <dbReference type="NCBI Taxonomy" id="878477"/>
    <lineage>
        <taxon>Eukaryota</taxon>
        <taxon>Sar</taxon>
        <taxon>Alveolata</taxon>
        <taxon>Dinophyceae</taxon>
        <taxon>Suessiales</taxon>
        <taxon>Symbiodiniaceae</taxon>
        <taxon>Symbiodinium</taxon>
    </lineage>
</organism>
<proteinExistence type="predicted"/>
<evidence type="ECO:0000256" key="1">
    <source>
        <dbReference type="SAM" id="MobiDB-lite"/>
    </source>
</evidence>
<keyword evidence="3" id="KW-1185">Reference proteome</keyword>
<dbReference type="EMBL" id="CAJNDS010000001">
    <property type="protein sequence ID" value="CAE6910290.1"/>
    <property type="molecule type" value="Genomic_DNA"/>
</dbReference>
<feature type="region of interest" description="Disordered" evidence="1">
    <location>
        <begin position="437"/>
        <end position="473"/>
    </location>
</feature>
<name>A0A812G1F4_9DINO</name>
<feature type="compositionally biased region" description="Basic and acidic residues" evidence="1">
    <location>
        <begin position="398"/>
        <end position="413"/>
    </location>
</feature>
<reference evidence="2" key="1">
    <citation type="submission" date="2021-02" db="EMBL/GenBank/DDBJ databases">
        <authorList>
            <person name="Dougan E. K."/>
            <person name="Rhodes N."/>
            <person name="Thang M."/>
            <person name="Chan C."/>
        </authorList>
    </citation>
    <scope>NUCLEOTIDE SEQUENCE</scope>
</reference>
<protein>
    <submittedName>
        <fullName evidence="2">Uncharacterized protein</fullName>
    </submittedName>
</protein>
<evidence type="ECO:0000313" key="2">
    <source>
        <dbReference type="EMBL" id="CAE6910290.1"/>
    </source>
</evidence>
<evidence type="ECO:0000313" key="3">
    <source>
        <dbReference type="Proteomes" id="UP000604046"/>
    </source>
</evidence>
<dbReference type="AlphaFoldDB" id="A0A812G1F4"/>
<comment type="caution">
    <text evidence="2">The sequence shown here is derived from an EMBL/GenBank/DDBJ whole genome shotgun (WGS) entry which is preliminary data.</text>
</comment>
<gene>
    <name evidence="2" type="ORF">SNAT2548_LOCUS94</name>
</gene>
<sequence>MGRSQAFHNWFTKLGDQQGFTLAKAWKLDISVHIVRKQEYRGRSSAVLAFTFRRTDVEHEILVEQLLAYLACAHELKEYGLYLQSFPCRAAVLASPHADEMVIGETLAAAKEEWSMILDIESWSAQAKKTLHLNCPHVRFFNYRELMSCMEKNKYEAKPEVRQVAEAWFPPFGQSANLEHVFREMEQDTPRTVELTEEDWHGKKLKVEEILKPFQSTSAFSQTHHSFNWNNETAVDATKHFWVSSCLDRGCLVKLDNEFFLCSGRTTGVMHDTELQWKLQNMRSMFREIVLQCSKVSLYEYTVHVPDTFLEQKVGGVILRRGTVAFDLASYLFKTGEIVKITSAAMDELLLSLGVRMPKNATKGAKVRRMMTCDVIASKLDRAVLDAVEAKLKEIEAQRKSKNKDDEGPHGPDEGDEDCQIDTRACQDRNCSIDAELEEVDPATRAGEELLRAMDEQDREEEEQQSVEPNQVPSVVSILAFAQPSLWNY</sequence>
<accession>A0A812G1F4</accession>
<feature type="region of interest" description="Disordered" evidence="1">
    <location>
        <begin position="398"/>
        <end position="420"/>
    </location>
</feature>
<dbReference type="OrthoDB" id="418397at2759"/>
<feature type="compositionally biased region" description="Basic and acidic residues" evidence="1">
    <location>
        <begin position="446"/>
        <end position="456"/>
    </location>
</feature>
<dbReference type="Proteomes" id="UP000604046">
    <property type="component" value="Unassembled WGS sequence"/>
</dbReference>